<accession>A0AAU8CE43</accession>
<evidence type="ECO:0000256" key="1">
    <source>
        <dbReference type="SAM" id="MobiDB-lite"/>
    </source>
</evidence>
<dbReference type="GeneID" id="91108307"/>
<protein>
    <submittedName>
        <fullName evidence="3">Uncharacterized protein</fullName>
    </submittedName>
</protein>
<organism evidence="3">
    <name type="scientific">Halobacterium sp. NMX12-1</name>
    <dbReference type="NCBI Taxonomy" id="3166650"/>
    <lineage>
        <taxon>Archaea</taxon>
        <taxon>Methanobacteriati</taxon>
        <taxon>Methanobacteriota</taxon>
        <taxon>Stenosarchaea group</taxon>
        <taxon>Halobacteria</taxon>
        <taxon>Halobacteriales</taxon>
        <taxon>Halobacteriaceae</taxon>
        <taxon>Halobacterium</taxon>
    </lineage>
</organism>
<feature type="transmembrane region" description="Helical" evidence="2">
    <location>
        <begin position="186"/>
        <end position="206"/>
    </location>
</feature>
<dbReference type="EMBL" id="CP159204">
    <property type="protein sequence ID" value="XCF17209.1"/>
    <property type="molecule type" value="Genomic_DNA"/>
</dbReference>
<sequence length="307" mass="31835">MASRQSSPRHARVQRVTRVPAEEVPDAYPFDVDASHALELVAEREAESPEDAPETVRVFEAWPSGGHAGSRLARVLDAVGEPSGNPGALDGARVALESRDGAYRVDVDGTQRLHRRATPASVDTHSLAAVAIGAGALAGLLAFFLVGAAYAWAATPLFVAAAVALACALGYDAWQTHDATWSPRPLPWAAGGAVPVVNVAVAVAYLARKAAVVDAPADAETVWQDLLAGTVVAFAVGLALAAFDLTFPVGATVFAHAWALAPVGVYLDARADRHGTDQPKRALWLAGAVVFGGAGALVYLLRTDGLQ</sequence>
<keyword evidence="2" id="KW-1133">Transmembrane helix</keyword>
<gene>
    <name evidence="3" type="ORF">ABSL23_04120</name>
</gene>
<dbReference type="KEGG" id="hanx:ABSL23_04120"/>
<feature type="transmembrane region" description="Helical" evidence="2">
    <location>
        <begin position="127"/>
        <end position="150"/>
    </location>
</feature>
<feature type="transmembrane region" description="Helical" evidence="2">
    <location>
        <begin position="157"/>
        <end position="174"/>
    </location>
</feature>
<dbReference type="AlphaFoldDB" id="A0AAU8CE43"/>
<feature type="transmembrane region" description="Helical" evidence="2">
    <location>
        <begin position="226"/>
        <end position="243"/>
    </location>
</feature>
<dbReference type="RefSeq" id="WP_353634817.1">
    <property type="nucleotide sequence ID" value="NZ_CP159204.1"/>
</dbReference>
<feature type="region of interest" description="Disordered" evidence="1">
    <location>
        <begin position="1"/>
        <end position="20"/>
    </location>
</feature>
<feature type="transmembrane region" description="Helical" evidence="2">
    <location>
        <begin position="281"/>
        <end position="301"/>
    </location>
</feature>
<reference evidence="3" key="1">
    <citation type="submission" date="2024-06" db="EMBL/GenBank/DDBJ databases">
        <title>Genome Sequence of an extremely halophilic archaeon isolated from Permian era halite, Salado Formation, Carlsbad, New Mexico: Halobacterium sp. strain NMX12-1.</title>
        <authorList>
            <person name="Sotoa L."/>
            <person name="DasSarma P."/>
            <person name="Anton B.P."/>
            <person name="Vincze T."/>
            <person name="Verma I."/>
            <person name="Eralp B."/>
            <person name="Powers D.W."/>
            <person name="Dozier B.L."/>
            <person name="Roberts R.J."/>
            <person name="DasSarma S."/>
        </authorList>
    </citation>
    <scope>NUCLEOTIDE SEQUENCE</scope>
    <source>
        <strain evidence="3">NMX12-1</strain>
    </source>
</reference>
<evidence type="ECO:0000256" key="2">
    <source>
        <dbReference type="SAM" id="Phobius"/>
    </source>
</evidence>
<proteinExistence type="predicted"/>
<name>A0AAU8CE43_9EURY</name>
<keyword evidence="2" id="KW-0812">Transmembrane</keyword>
<keyword evidence="2" id="KW-0472">Membrane</keyword>
<feature type="transmembrane region" description="Helical" evidence="2">
    <location>
        <begin position="249"/>
        <end position="269"/>
    </location>
</feature>
<evidence type="ECO:0000313" key="3">
    <source>
        <dbReference type="EMBL" id="XCF17209.1"/>
    </source>
</evidence>